<dbReference type="Pfam" id="PF13561">
    <property type="entry name" value="adh_short_C2"/>
    <property type="match status" value="1"/>
</dbReference>
<evidence type="ECO:0000256" key="1">
    <source>
        <dbReference type="ARBA" id="ARBA00006484"/>
    </source>
</evidence>
<accession>A0A1L9PUS0</accession>
<dbReference type="OrthoDB" id="5840532at2759"/>
<dbReference type="InterPro" id="IPR002347">
    <property type="entry name" value="SDR_fam"/>
</dbReference>
<keyword evidence="3" id="KW-0560">Oxidoreductase</keyword>
<comment type="similarity">
    <text evidence="1">Belongs to the short-chain dehydrogenases/reductases (SDR) family.</text>
</comment>
<proteinExistence type="inferred from homology"/>
<dbReference type="Proteomes" id="UP000184073">
    <property type="component" value="Unassembled WGS sequence"/>
</dbReference>
<dbReference type="PRINTS" id="PR00080">
    <property type="entry name" value="SDRFAMILY"/>
</dbReference>
<dbReference type="STRING" id="1036611.A0A1L9PUS0"/>
<dbReference type="VEuPathDB" id="FungiDB:ASPVEDRAFT_55234"/>
<evidence type="ECO:0000313" key="5">
    <source>
        <dbReference type="Proteomes" id="UP000184073"/>
    </source>
</evidence>
<evidence type="ECO:0000256" key="3">
    <source>
        <dbReference type="ARBA" id="ARBA00023002"/>
    </source>
</evidence>
<evidence type="ECO:0000313" key="4">
    <source>
        <dbReference type="EMBL" id="OJJ05300.1"/>
    </source>
</evidence>
<evidence type="ECO:0000256" key="2">
    <source>
        <dbReference type="ARBA" id="ARBA00022857"/>
    </source>
</evidence>
<sequence length="265" mass="28187">MASLLRGAGFITGAASGIGKATAYSFAQHGARQLALADINISAAEQAAKEIESKFPGTKAIPLAIDVTKETSINDAVAETAHRFGRIDFAVNNAGIGGPPTLSAEHSVEEWNKTVHINLHGVWMSSRAEIRTMLQQERREDTPRYNRGVIINVASMYGIVATSLNTPVVAYTASKHGVVGLTRADAIAYAPKGIRINAVCPGYVATPLIQGTMQSAVIQREIDKIPVGRLAEMDEIADHITFLASPMSSYMYGASMVADGGFTIQ</sequence>
<dbReference type="PRINTS" id="PR00081">
    <property type="entry name" value="GDHRDH"/>
</dbReference>
<dbReference type="PANTHER" id="PTHR42760">
    <property type="entry name" value="SHORT-CHAIN DEHYDROGENASES/REDUCTASES FAMILY MEMBER"/>
    <property type="match status" value="1"/>
</dbReference>
<dbReference type="PANTHER" id="PTHR42760:SF115">
    <property type="entry name" value="3-OXOACYL-[ACYL-CARRIER-PROTEIN] REDUCTASE FABG"/>
    <property type="match status" value="1"/>
</dbReference>
<dbReference type="FunFam" id="3.40.50.720:FF:000084">
    <property type="entry name" value="Short-chain dehydrogenase reductase"/>
    <property type="match status" value="1"/>
</dbReference>
<protein>
    <submittedName>
        <fullName evidence="4">Uncharacterized protein</fullName>
    </submittedName>
</protein>
<keyword evidence="5" id="KW-1185">Reference proteome</keyword>
<dbReference type="EMBL" id="KV878132">
    <property type="protein sequence ID" value="OJJ05300.1"/>
    <property type="molecule type" value="Genomic_DNA"/>
</dbReference>
<dbReference type="CDD" id="cd05233">
    <property type="entry name" value="SDR_c"/>
    <property type="match status" value="1"/>
</dbReference>
<dbReference type="GO" id="GO:0016616">
    <property type="term" value="F:oxidoreductase activity, acting on the CH-OH group of donors, NAD or NADP as acceptor"/>
    <property type="evidence" value="ECO:0007669"/>
    <property type="project" value="TreeGrafter"/>
</dbReference>
<dbReference type="AlphaFoldDB" id="A0A1L9PUS0"/>
<gene>
    <name evidence="4" type="ORF">ASPVEDRAFT_55234</name>
</gene>
<keyword evidence="2" id="KW-0521">NADP</keyword>
<dbReference type="RefSeq" id="XP_040671062.1">
    <property type="nucleotide sequence ID" value="XM_040815039.1"/>
</dbReference>
<dbReference type="GeneID" id="63730550"/>
<reference evidence="5" key="1">
    <citation type="journal article" date="2017" name="Genome Biol.">
        <title>Comparative genomics reveals high biological diversity and specific adaptations in the industrially and medically important fungal genus Aspergillus.</title>
        <authorList>
            <person name="de Vries R.P."/>
            <person name="Riley R."/>
            <person name="Wiebenga A."/>
            <person name="Aguilar-Osorio G."/>
            <person name="Amillis S."/>
            <person name="Uchima C.A."/>
            <person name="Anderluh G."/>
            <person name="Asadollahi M."/>
            <person name="Askin M."/>
            <person name="Barry K."/>
            <person name="Battaglia E."/>
            <person name="Bayram O."/>
            <person name="Benocci T."/>
            <person name="Braus-Stromeyer S.A."/>
            <person name="Caldana C."/>
            <person name="Canovas D."/>
            <person name="Cerqueira G.C."/>
            <person name="Chen F."/>
            <person name="Chen W."/>
            <person name="Choi C."/>
            <person name="Clum A."/>
            <person name="Dos Santos R.A."/>
            <person name="Damasio A.R."/>
            <person name="Diallinas G."/>
            <person name="Emri T."/>
            <person name="Fekete E."/>
            <person name="Flipphi M."/>
            <person name="Freyberg S."/>
            <person name="Gallo A."/>
            <person name="Gournas C."/>
            <person name="Habgood R."/>
            <person name="Hainaut M."/>
            <person name="Harispe M.L."/>
            <person name="Henrissat B."/>
            <person name="Hilden K.S."/>
            <person name="Hope R."/>
            <person name="Hossain A."/>
            <person name="Karabika E."/>
            <person name="Karaffa L."/>
            <person name="Karanyi Z."/>
            <person name="Krasevec N."/>
            <person name="Kuo A."/>
            <person name="Kusch H."/>
            <person name="LaButti K."/>
            <person name="Lagendijk E.L."/>
            <person name="Lapidus A."/>
            <person name="Levasseur A."/>
            <person name="Lindquist E."/>
            <person name="Lipzen A."/>
            <person name="Logrieco A.F."/>
            <person name="MacCabe A."/>
            <person name="Maekelae M.R."/>
            <person name="Malavazi I."/>
            <person name="Melin P."/>
            <person name="Meyer V."/>
            <person name="Mielnichuk N."/>
            <person name="Miskei M."/>
            <person name="Molnar A.P."/>
            <person name="Mule G."/>
            <person name="Ngan C.Y."/>
            <person name="Orejas M."/>
            <person name="Orosz E."/>
            <person name="Ouedraogo J.P."/>
            <person name="Overkamp K.M."/>
            <person name="Park H.-S."/>
            <person name="Perrone G."/>
            <person name="Piumi F."/>
            <person name="Punt P.J."/>
            <person name="Ram A.F."/>
            <person name="Ramon A."/>
            <person name="Rauscher S."/>
            <person name="Record E."/>
            <person name="Riano-Pachon D.M."/>
            <person name="Robert V."/>
            <person name="Roehrig J."/>
            <person name="Ruller R."/>
            <person name="Salamov A."/>
            <person name="Salih N.S."/>
            <person name="Samson R.A."/>
            <person name="Sandor E."/>
            <person name="Sanguinetti M."/>
            <person name="Schuetze T."/>
            <person name="Sepcic K."/>
            <person name="Shelest E."/>
            <person name="Sherlock G."/>
            <person name="Sophianopoulou V."/>
            <person name="Squina F.M."/>
            <person name="Sun H."/>
            <person name="Susca A."/>
            <person name="Todd R.B."/>
            <person name="Tsang A."/>
            <person name="Unkles S.E."/>
            <person name="van de Wiele N."/>
            <person name="van Rossen-Uffink D."/>
            <person name="Oliveira J.V."/>
            <person name="Vesth T.C."/>
            <person name="Visser J."/>
            <person name="Yu J.-H."/>
            <person name="Zhou M."/>
            <person name="Andersen M.R."/>
            <person name="Archer D.B."/>
            <person name="Baker S.E."/>
            <person name="Benoit I."/>
            <person name="Brakhage A.A."/>
            <person name="Braus G.H."/>
            <person name="Fischer R."/>
            <person name="Frisvad J.C."/>
            <person name="Goldman G.H."/>
            <person name="Houbraken J."/>
            <person name="Oakley B."/>
            <person name="Pocsi I."/>
            <person name="Scazzocchio C."/>
            <person name="Seiboth B."/>
            <person name="vanKuyk P.A."/>
            <person name="Wortman J."/>
            <person name="Dyer P.S."/>
            <person name="Grigoriev I.V."/>
        </authorList>
    </citation>
    <scope>NUCLEOTIDE SEQUENCE [LARGE SCALE GENOMIC DNA]</scope>
    <source>
        <strain evidence="5">CBS 583.65</strain>
    </source>
</reference>
<name>A0A1L9PUS0_ASPVE</name>
<organism evidence="4 5">
    <name type="scientific">Aspergillus versicolor CBS 583.65</name>
    <dbReference type="NCBI Taxonomy" id="1036611"/>
    <lineage>
        <taxon>Eukaryota</taxon>
        <taxon>Fungi</taxon>
        <taxon>Dikarya</taxon>
        <taxon>Ascomycota</taxon>
        <taxon>Pezizomycotina</taxon>
        <taxon>Eurotiomycetes</taxon>
        <taxon>Eurotiomycetidae</taxon>
        <taxon>Eurotiales</taxon>
        <taxon>Aspergillaceae</taxon>
        <taxon>Aspergillus</taxon>
        <taxon>Aspergillus subgen. Nidulantes</taxon>
    </lineage>
</organism>
<dbReference type="SUPFAM" id="SSF51735">
    <property type="entry name" value="NAD(P)-binding Rossmann-fold domains"/>
    <property type="match status" value="1"/>
</dbReference>
<dbReference type="Gene3D" id="3.40.50.720">
    <property type="entry name" value="NAD(P)-binding Rossmann-like Domain"/>
    <property type="match status" value="1"/>
</dbReference>
<dbReference type="InterPro" id="IPR036291">
    <property type="entry name" value="NAD(P)-bd_dom_sf"/>
</dbReference>